<dbReference type="EMBL" id="BMER01000003">
    <property type="protein sequence ID" value="GGG93790.1"/>
    <property type="molecule type" value="Genomic_DNA"/>
</dbReference>
<organism evidence="1 2">
    <name type="scientific">Parapedobacter pyrenivorans</name>
    <dbReference type="NCBI Taxonomy" id="1305674"/>
    <lineage>
        <taxon>Bacteria</taxon>
        <taxon>Pseudomonadati</taxon>
        <taxon>Bacteroidota</taxon>
        <taxon>Sphingobacteriia</taxon>
        <taxon>Sphingobacteriales</taxon>
        <taxon>Sphingobacteriaceae</taxon>
        <taxon>Parapedobacter</taxon>
    </lineage>
</organism>
<reference evidence="1" key="1">
    <citation type="journal article" date="2014" name="Int. J. Syst. Evol. Microbiol.">
        <title>Complete genome sequence of Corynebacterium casei LMG S-19264T (=DSM 44701T), isolated from a smear-ripened cheese.</title>
        <authorList>
            <consortium name="US DOE Joint Genome Institute (JGI-PGF)"/>
            <person name="Walter F."/>
            <person name="Albersmeier A."/>
            <person name="Kalinowski J."/>
            <person name="Ruckert C."/>
        </authorList>
    </citation>
    <scope>NUCLEOTIDE SEQUENCE</scope>
    <source>
        <strain evidence="1">CGMCC 1.12195</strain>
    </source>
</reference>
<sequence>MKTNYNSVMKRRVPLALALSLLLGMVLLGGCIKDEEPEPDVRSGLAVVNAFSEAEAVLHRVDVGRGLQPLNQGLLYRSVDFYAIPSRDNLQMEIISSNESAQLVDTTLVLLENKYYTSFLFGTEATPQHFLTEDRVPDDTEDPAAIAAVRFFNLAETSHRATLHIAEAEPIEAFRDRPTETPATGKAGEEFIATTNVGTHVLTIRDEDGEQLARRTGVALDPGDYLTIFLTGDGGESAPYYIGVVRHRGVN</sequence>
<gene>
    <name evidence="1" type="ORF">GCM10007415_30970</name>
</gene>
<protein>
    <recommendedName>
        <fullName evidence="3">DUF4397 domain-containing protein</fullName>
    </recommendedName>
</protein>
<dbReference type="AlphaFoldDB" id="A0A917HX26"/>
<keyword evidence="2" id="KW-1185">Reference proteome</keyword>
<dbReference type="PROSITE" id="PS51257">
    <property type="entry name" value="PROKAR_LIPOPROTEIN"/>
    <property type="match status" value="1"/>
</dbReference>
<name>A0A917HX26_9SPHI</name>
<evidence type="ECO:0000313" key="1">
    <source>
        <dbReference type="EMBL" id="GGG93790.1"/>
    </source>
</evidence>
<evidence type="ECO:0000313" key="2">
    <source>
        <dbReference type="Proteomes" id="UP000660862"/>
    </source>
</evidence>
<accession>A0A917HX26</accession>
<proteinExistence type="predicted"/>
<dbReference type="Proteomes" id="UP000660862">
    <property type="component" value="Unassembled WGS sequence"/>
</dbReference>
<reference evidence="1" key="2">
    <citation type="submission" date="2020-09" db="EMBL/GenBank/DDBJ databases">
        <authorList>
            <person name="Sun Q."/>
            <person name="Zhou Y."/>
        </authorList>
    </citation>
    <scope>NUCLEOTIDE SEQUENCE</scope>
    <source>
        <strain evidence="1">CGMCC 1.12195</strain>
    </source>
</reference>
<evidence type="ECO:0008006" key="3">
    <source>
        <dbReference type="Google" id="ProtNLM"/>
    </source>
</evidence>
<comment type="caution">
    <text evidence="1">The sequence shown here is derived from an EMBL/GenBank/DDBJ whole genome shotgun (WGS) entry which is preliminary data.</text>
</comment>